<proteinExistence type="predicted"/>
<sequence>MRNDLGWAHLPEAGDPALAEWLEGASCGPHVKALSVRAVHAAGTGVSADQWRHDVLAEHPDASALLAEAEECMRGAGLWPWHERTPGTHEASS</sequence>
<reference evidence="1" key="1">
    <citation type="submission" date="2021-04" db="EMBL/GenBank/DDBJ databases">
        <title>Genome based classification of Actinospica acidithermotolerans sp. nov., an actinobacterium isolated from an Indonesian hot spring.</title>
        <authorList>
            <person name="Kusuma A.B."/>
            <person name="Putra K.E."/>
            <person name="Nafisah S."/>
            <person name="Loh J."/>
            <person name="Nouioui I."/>
            <person name="Goodfellow M."/>
        </authorList>
    </citation>
    <scope>NUCLEOTIDE SEQUENCE</scope>
    <source>
        <strain evidence="1">DSM 45618</strain>
    </source>
</reference>
<keyword evidence="2" id="KW-1185">Reference proteome</keyword>
<accession>A0A8J7WUM6</accession>
<dbReference type="EMBL" id="JAGSXH010000134">
    <property type="protein sequence ID" value="MBS2966272.1"/>
    <property type="molecule type" value="Genomic_DNA"/>
</dbReference>
<name>A0A8J7WUM6_9ACTN</name>
<evidence type="ECO:0000313" key="1">
    <source>
        <dbReference type="EMBL" id="MBS2966272.1"/>
    </source>
</evidence>
<dbReference type="Proteomes" id="UP000677913">
    <property type="component" value="Unassembled WGS sequence"/>
</dbReference>
<dbReference type="AlphaFoldDB" id="A0A8J7WUM6"/>
<dbReference type="RefSeq" id="WP_211471186.1">
    <property type="nucleotide sequence ID" value="NZ_JAGSXH010000134.1"/>
</dbReference>
<gene>
    <name evidence="1" type="ORF">KGA66_24720</name>
</gene>
<comment type="caution">
    <text evidence="1">The sequence shown here is derived from an EMBL/GenBank/DDBJ whole genome shotgun (WGS) entry which is preliminary data.</text>
</comment>
<protein>
    <submittedName>
        <fullName evidence="1">Uncharacterized protein</fullName>
    </submittedName>
</protein>
<evidence type="ECO:0000313" key="2">
    <source>
        <dbReference type="Proteomes" id="UP000677913"/>
    </source>
</evidence>
<organism evidence="1 2">
    <name type="scientific">Actinocrinis puniceicyclus</name>
    <dbReference type="NCBI Taxonomy" id="977794"/>
    <lineage>
        <taxon>Bacteria</taxon>
        <taxon>Bacillati</taxon>
        <taxon>Actinomycetota</taxon>
        <taxon>Actinomycetes</taxon>
        <taxon>Catenulisporales</taxon>
        <taxon>Actinospicaceae</taxon>
        <taxon>Actinocrinis</taxon>
    </lineage>
</organism>